<keyword evidence="4" id="KW-1133">Transmembrane helix</keyword>
<evidence type="ECO:0000256" key="2">
    <source>
        <dbReference type="ARBA" id="ARBA00022801"/>
    </source>
</evidence>
<evidence type="ECO:0000259" key="6">
    <source>
        <dbReference type="PROSITE" id="PS00022"/>
    </source>
</evidence>
<dbReference type="Gene3D" id="3.40.50.10140">
    <property type="entry name" value="Toll/interleukin-1 receptor homology (TIR) domain"/>
    <property type="match status" value="1"/>
</dbReference>
<sequence>MRLLVLVAAICLPRGTVGAPPTPPSTPLSSPPLSSASAACQQLGHQDALLILDVQNAFMEARPIRPQATPSYNVPAVDGFIAQGNLSVPDSGAIIDVINAWLSLRNSSGRNASVIATLDYHPPDHCSFCNSHEGGIPAGSFCLFGAHTWSTGDTGDTLGSTANNNSHVCEDTVSQTAFSQNGYYQWPFHAIAGSLSARFDPYLDLPDDTVAFKLGTQLMEDNYDALDGARRSLAPAGQHDSQPSALDLLDDPAHDLTAELEIRGVKRLFVFGLATDYVVGETVKHALGLSDYTAPILGGQVLLVADGTRAILSHLGEAVTDAVDKRSRYVDKYITTNSNLTDDPDGYVIKVSGASEGLLELCSRGLGTCEDSAQCQSALNREYYCRPLAAFDWGECAACRDVDQSVVDLGAICHGHGTCTDNGACSCDLLYYGGACAYGGPVVVAAVASTVTLFFACCVLVIATRMCTRRRSLGLRVEKTGLLPVLSLAEGHRYHLFLSHIWATGQDQVAVIKRRLATLLPGASIFLDVDDLLSADNLEAHIAESTVVLVFLSAGYFKSRNCLRELRAALKEEKPLLLVHESNPSKGGAPLEQLQQECPLELRDAVFGPPPPDQRLSGDHGAMRIVPWHRLNRFQLESLRLIAEATLSHTPHYRKKGRSPRLYFPERSDPADYEFHFPTPAVLHASQHNPGAAHVAELLAARVDNLDCPQQSRPLLETFERLRKESHSSGSSVSLQRLPIARAQPSHSRGVGKVSRALASVVMRVGVQRTRLGKHRSKVAPSWPAAWSNAKRGRSRHPRKPSGPSRPQLVPQLSRMHSFRSASRARQFLLLYLNADTFVGEAGDALEMEVHAAISAGVEVVVLHEKDPGAGSVPFEHFLQVTPEQLVRAGLYRALATPWFPGPHARVSLATAAQAMGASKRKKGHGQAARSRCSASTPGGGSVPADLLAGL</sequence>
<feature type="compositionally biased region" description="Basic residues" evidence="3">
    <location>
        <begin position="791"/>
        <end position="800"/>
    </location>
</feature>
<keyword evidence="5" id="KW-0732">Signal</keyword>
<evidence type="ECO:0000256" key="4">
    <source>
        <dbReference type="SAM" id="Phobius"/>
    </source>
</evidence>
<feature type="region of interest" description="Disordered" evidence="3">
    <location>
        <begin position="916"/>
        <end position="940"/>
    </location>
</feature>
<dbReference type="PANTHER" id="PTHR11080">
    <property type="entry name" value="PYRAZINAMIDASE/NICOTINAMIDASE"/>
    <property type="match status" value="1"/>
</dbReference>
<dbReference type="Pfam" id="PF13676">
    <property type="entry name" value="TIR_2"/>
    <property type="match status" value="1"/>
</dbReference>
<dbReference type="InterPro" id="IPR000157">
    <property type="entry name" value="TIR_dom"/>
</dbReference>
<keyword evidence="4" id="KW-0812">Transmembrane</keyword>
<dbReference type="AlphaFoldDB" id="A0A7S3SDR8"/>
<dbReference type="SUPFAM" id="SSF52499">
    <property type="entry name" value="Isochorismatase-like hydrolases"/>
    <property type="match status" value="1"/>
</dbReference>
<dbReference type="GO" id="GO:0016811">
    <property type="term" value="F:hydrolase activity, acting on carbon-nitrogen (but not peptide) bonds, in linear amides"/>
    <property type="evidence" value="ECO:0007669"/>
    <property type="project" value="TreeGrafter"/>
</dbReference>
<feature type="domain" description="EGF-like" evidence="6">
    <location>
        <begin position="425"/>
        <end position="436"/>
    </location>
</feature>
<dbReference type="EMBL" id="HBIR01024766">
    <property type="protein sequence ID" value="CAE0551811.1"/>
    <property type="molecule type" value="Transcribed_RNA"/>
</dbReference>
<feature type="chain" id="PRO_5031360196" description="EGF-like domain-containing protein" evidence="5">
    <location>
        <begin position="19"/>
        <end position="951"/>
    </location>
</feature>
<dbReference type="PROSITE" id="PS00022">
    <property type="entry name" value="EGF_1"/>
    <property type="match status" value="1"/>
</dbReference>
<dbReference type="InterPro" id="IPR036380">
    <property type="entry name" value="Isochorismatase-like_sf"/>
</dbReference>
<dbReference type="SUPFAM" id="SSF52200">
    <property type="entry name" value="Toll/Interleukin receptor TIR domain"/>
    <property type="match status" value="1"/>
</dbReference>
<accession>A0A7S3SDR8</accession>
<organism evidence="7">
    <name type="scientific">Emiliania huxleyi</name>
    <name type="common">Coccolithophore</name>
    <name type="synonym">Pontosphaera huxleyi</name>
    <dbReference type="NCBI Taxonomy" id="2903"/>
    <lineage>
        <taxon>Eukaryota</taxon>
        <taxon>Haptista</taxon>
        <taxon>Haptophyta</taxon>
        <taxon>Prymnesiophyceae</taxon>
        <taxon>Isochrysidales</taxon>
        <taxon>Noelaerhabdaceae</taxon>
        <taxon>Emiliania</taxon>
    </lineage>
</organism>
<evidence type="ECO:0000256" key="3">
    <source>
        <dbReference type="SAM" id="MobiDB-lite"/>
    </source>
</evidence>
<dbReference type="InterPro" id="IPR052347">
    <property type="entry name" value="Isochorismatase_Nicotinamidase"/>
</dbReference>
<name>A0A7S3SDR8_EMIHU</name>
<evidence type="ECO:0000256" key="1">
    <source>
        <dbReference type="ARBA" id="ARBA00006336"/>
    </source>
</evidence>
<protein>
    <recommendedName>
        <fullName evidence="6">EGF-like domain-containing protein</fullName>
    </recommendedName>
</protein>
<comment type="similarity">
    <text evidence="1">Belongs to the isochorismatase family.</text>
</comment>
<reference evidence="7" key="1">
    <citation type="submission" date="2021-01" db="EMBL/GenBank/DDBJ databases">
        <authorList>
            <person name="Corre E."/>
            <person name="Pelletier E."/>
            <person name="Niang G."/>
            <person name="Scheremetjew M."/>
            <person name="Finn R."/>
            <person name="Kale V."/>
            <person name="Holt S."/>
            <person name="Cochrane G."/>
            <person name="Meng A."/>
            <person name="Brown T."/>
            <person name="Cohen L."/>
        </authorList>
    </citation>
    <scope>NUCLEOTIDE SEQUENCE</scope>
    <source>
        <strain evidence="7">379</strain>
    </source>
</reference>
<keyword evidence="4" id="KW-0472">Membrane</keyword>
<keyword evidence="2" id="KW-0378">Hydrolase</keyword>
<dbReference type="PANTHER" id="PTHR11080:SF2">
    <property type="entry name" value="LD05707P"/>
    <property type="match status" value="1"/>
</dbReference>
<proteinExistence type="inferred from homology"/>
<dbReference type="Gene3D" id="3.40.50.850">
    <property type="entry name" value="Isochorismatase-like"/>
    <property type="match status" value="1"/>
</dbReference>
<dbReference type="GO" id="GO:0007165">
    <property type="term" value="P:signal transduction"/>
    <property type="evidence" value="ECO:0007669"/>
    <property type="project" value="InterPro"/>
</dbReference>
<feature type="signal peptide" evidence="5">
    <location>
        <begin position="1"/>
        <end position="18"/>
    </location>
</feature>
<evidence type="ECO:0000256" key="5">
    <source>
        <dbReference type="SAM" id="SignalP"/>
    </source>
</evidence>
<gene>
    <name evidence="7" type="ORF">EHUX00137_LOCUS18999</name>
</gene>
<dbReference type="InterPro" id="IPR000742">
    <property type="entry name" value="EGF"/>
</dbReference>
<dbReference type="InterPro" id="IPR035897">
    <property type="entry name" value="Toll_tir_struct_dom_sf"/>
</dbReference>
<feature type="transmembrane region" description="Helical" evidence="4">
    <location>
        <begin position="429"/>
        <end position="462"/>
    </location>
</feature>
<evidence type="ECO:0000313" key="7">
    <source>
        <dbReference type="EMBL" id="CAE0551811.1"/>
    </source>
</evidence>
<feature type="region of interest" description="Disordered" evidence="3">
    <location>
        <begin position="773"/>
        <end position="816"/>
    </location>
</feature>